<gene>
    <name evidence="1" type="ORF">CY35_07G073800</name>
</gene>
<reference evidence="2" key="1">
    <citation type="journal article" date="2022" name="New Phytol.">
        <title>Phylogenomic structure and speciation in an emerging model: the Sphagnum magellanicum complex (Bryophyta).</title>
        <authorList>
            <person name="Shaw A.J."/>
            <person name="Piatkowski B."/>
            <person name="Duffy A.M."/>
            <person name="Aguero B."/>
            <person name="Imwattana K."/>
            <person name="Nieto-Lugilde M."/>
            <person name="Healey A."/>
            <person name="Weston D.J."/>
            <person name="Patel M.N."/>
            <person name="Schmutz J."/>
            <person name="Grimwood J."/>
            <person name="Yavitt J.B."/>
            <person name="Hassel K."/>
            <person name="Stenoien H.K."/>
            <person name="Flatberg K.I."/>
            <person name="Bickford C.P."/>
            <person name="Hicks K.A."/>
        </authorList>
    </citation>
    <scope>NUCLEOTIDE SEQUENCE [LARGE SCALE GENOMIC DNA]</scope>
</reference>
<accession>A0ACB8HLX2</accession>
<keyword evidence="2" id="KW-1185">Reference proteome</keyword>
<dbReference type="Proteomes" id="UP000828922">
    <property type="component" value="Linkage Group LG07"/>
</dbReference>
<protein>
    <submittedName>
        <fullName evidence="1">Uncharacterized protein</fullName>
    </submittedName>
</protein>
<comment type="caution">
    <text evidence="1">The sequence shown here is derived from an EMBL/GenBank/DDBJ whole genome shotgun (WGS) entry which is preliminary data.</text>
</comment>
<evidence type="ECO:0000313" key="2">
    <source>
        <dbReference type="Proteomes" id="UP000828922"/>
    </source>
</evidence>
<proteinExistence type="predicted"/>
<name>A0ACB8HLX2_9BRYO</name>
<evidence type="ECO:0000313" key="1">
    <source>
        <dbReference type="EMBL" id="KAH9557224.1"/>
    </source>
</evidence>
<organism evidence="1 2">
    <name type="scientific">Sphagnum magellanicum</name>
    <dbReference type="NCBI Taxonomy" id="128215"/>
    <lineage>
        <taxon>Eukaryota</taxon>
        <taxon>Viridiplantae</taxon>
        <taxon>Streptophyta</taxon>
        <taxon>Embryophyta</taxon>
        <taxon>Bryophyta</taxon>
        <taxon>Sphagnophytina</taxon>
        <taxon>Sphagnopsida</taxon>
        <taxon>Sphagnales</taxon>
        <taxon>Sphagnaceae</taxon>
        <taxon>Sphagnum</taxon>
    </lineage>
</organism>
<sequence>MEGDYLELSWDVVQNLVLLENKQLVQLNKEQCGLLIEKLVEIVPSVRDAVNSVPLQKRALLLFVLQELYHLVKEAEVIIRACCSEDPLKAAVKLQDSIEAFGECFFNTAWLAGVIRILISGIKDFSVASFHQRLVEEIASFGAVCQSKEGIRRVFKAAALKDRRSLTEMLELRKSAKGVVDEQERQTVAYLLELMPSSFGGTFTLPTIDPRQVQFVKKLGSGCFGTVFEVRWLGQSFAQKVFQGIEKESFEKDVAALAGLHHPHVVRLLGTSLDTYRLRCSLVMELMSEDLGAYIVKRTISHSDQRPFNLPVAVDVMLQIAEGMKYLHEQGITHGNLKSSNVLVNPVESSEMAKAGYLHVKLTDFGLSKTMLRSANFSSQRSVGKSVWRAPELYGMHDSCPDKLEQSTQKLSNMPRAADVWSFAMVSYEILTGNHPFKWDHPLKEEKLGDLSEGIKYTRTIPQADSPPCLSSLIRMCWDADRNRRPTFSEICATLMRIKGCLLIGGEQLVQGLRPPTYSALLLAKQPSFIHKRTMYQAFLDAAEVNKDQISKNFTRVLVLGCLNLTGSHSDMALLEHIHDKKHNGFDNTNPVLDLSLEAIDINNGWRHPTVPLCIHASKGIGDSEQLQQIKTFLAERNSLCTSSSWFAKWQEELKNTSWKSFEDLNDARVHVVWILYSLSERRHFGQLLRLKNAMEPYGVPVQILIVKDTDDDDCNGQQLGKNLLYKHGFSFPDVLTLQEYLVTGLDWLSGEVGKAEDLQVALIDKALWAPQGALRDNTMQLKQLDNKALWASAEVIKTIANIQKTAQVINDVAARLDKRGVNVWTKALMRLQGHDASAWCGTFTVKCLCKIWEVPKTMETTIWQKLASWELDETGESRLDGTMSKCQLQEGPTSLTLNDGKYLQFSTRVAGVILYCKAFHLTGWSNIDYSQEFDSFYAAYRHWFEEFSKRSNFGISSKILHILFPSSDTAAGTRKQQVQTSLEKLFVEILNH</sequence>
<dbReference type="EMBL" id="CM038913">
    <property type="protein sequence ID" value="KAH9557224.1"/>
    <property type="molecule type" value="Genomic_DNA"/>
</dbReference>